<name>A0A2V1CZK1_9PLEO</name>
<feature type="region of interest" description="Disordered" evidence="1">
    <location>
        <begin position="254"/>
        <end position="291"/>
    </location>
</feature>
<dbReference type="EMBL" id="KZ805926">
    <property type="protein sequence ID" value="PVH91217.1"/>
    <property type="molecule type" value="Genomic_DNA"/>
</dbReference>
<proteinExistence type="predicted"/>
<keyword evidence="3" id="KW-1185">Reference proteome</keyword>
<gene>
    <name evidence="2" type="ORF">DM02DRAFT_364472</name>
</gene>
<dbReference type="OrthoDB" id="3737134at2759"/>
<feature type="region of interest" description="Disordered" evidence="1">
    <location>
        <begin position="151"/>
        <end position="185"/>
    </location>
</feature>
<sequence length="291" mass="33354">MTYNLFGNDGIHALIYNADNLLPTTTTHTTPVRTLGQPDTDYIKRNSSPVTRALFLYLKDPCTFLCPDIPGSITHKPSHESAFTQLVGLLKETEIEILFDWNYLHKDQHHPFSTIVSQPEQLRGFPIDEKNLRGRKLGNWTIFSPTEPFVPTDPPPYADARQKRSRDVSTTPPFAPSPKRVFYIPQGSPTEKATTITMPDDMDNLAKDKLEELEVTATAYVEEALEQMDKRLKQMESAMNKRLDTFLSNFRKRAPYGEPHTAEASYQKPNRYGCTAGHRRRHKHRGRIRQQ</sequence>
<dbReference type="AlphaFoldDB" id="A0A2V1CZK1"/>
<evidence type="ECO:0000256" key="1">
    <source>
        <dbReference type="SAM" id="MobiDB-lite"/>
    </source>
</evidence>
<protein>
    <submittedName>
        <fullName evidence="2">Uncharacterized protein</fullName>
    </submittedName>
</protein>
<evidence type="ECO:0000313" key="2">
    <source>
        <dbReference type="EMBL" id="PVH91217.1"/>
    </source>
</evidence>
<dbReference type="Proteomes" id="UP000244855">
    <property type="component" value="Unassembled WGS sequence"/>
</dbReference>
<feature type="compositionally biased region" description="Basic residues" evidence="1">
    <location>
        <begin position="277"/>
        <end position="291"/>
    </location>
</feature>
<evidence type="ECO:0000313" key="3">
    <source>
        <dbReference type="Proteomes" id="UP000244855"/>
    </source>
</evidence>
<organism evidence="2 3">
    <name type="scientific">Periconia macrospinosa</name>
    <dbReference type="NCBI Taxonomy" id="97972"/>
    <lineage>
        <taxon>Eukaryota</taxon>
        <taxon>Fungi</taxon>
        <taxon>Dikarya</taxon>
        <taxon>Ascomycota</taxon>
        <taxon>Pezizomycotina</taxon>
        <taxon>Dothideomycetes</taxon>
        <taxon>Pleosporomycetidae</taxon>
        <taxon>Pleosporales</taxon>
        <taxon>Massarineae</taxon>
        <taxon>Periconiaceae</taxon>
        <taxon>Periconia</taxon>
    </lineage>
</organism>
<accession>A0A2V1CZK1</accession>
<reference evidence="2 3" key="1">
    <citation type="journal article" date="2018" name="Sci. Rep.">
        <title>Comparative genomics provides insights into the lifestyle and reveals functional heterogeneity of dark septate endophytic fungi.</title>
        <authorList>
            <person name="Knapp D.G."/>
            <person name="Nemeth J.B."/>
            <person name="Barry K."/>
            <person name="Hainaut M."/>
            <person name="Henrissat B."/>
            <person name="Johnson J."/>
            <person name="Kuo A."/>
            <person name="Lim J.H.P."/>
            <person name="Lipzen A."/>
            <person name="Nolan M."/>
            <person name="Ohm R.A."/>
            <person name="Tamas L."/>
            <person name="Grigoriev I.V."/>
            <person name="Spatafora J.W."/>
            <person name="Nagy L.G."/>
            <person name="Kovacs G.M."/>
        </authorList>
    </citation>
    <scope>NUCLEOTIDE SEQUENCE [LARGE SCALE GENOMIC DNA]</scope>
    <source>
        <strain evidence="2 3">DSE2036</strain>
    </source>
</reference>